<organism evidence="11 12">
    <name type="scientific">Thermosediminibacter litoriperuensis</name>
    <dbReference type="NCBI Taxonomy" id="291989"/>
    <lineage>
        <taxon>Bacteria</taxon>
        <taxon>Bacillati</taxon>
        <taxon>Bacillota</taxon>
        <taxon>Clostridia</taxon>
        <taxon>Thermosediminibacterales</taxon>
        <taxon>Thermosediminibacteraceae</taxon>
        <taxon>Thermosediminibacter</taxon>
    </lineage>
</organism>
<comment type="caution">
    <text evidence="11">The sequence shown here is derived from an EMBL/GenBank/DDBJ whole genome shotgun (WGS) entry which is preliminary data.</text>
</comment>
<gene>
    <name evidence="10" type="primary">atpG</name>
    <name evidence="11" type="ORF">LZ11_00250</name>
</gene>
<evidence type="ECO:0000256" key="5">
    <source>
        <dbReference type="ARBA" id="ARBA00022781"/>
    </source>
</evidence>
<dbReference type="RefSeq" id="WP_148865869.1">
    <property type="nucleotide sequence ID" value="NZ_VNHO01000002.1"/>
</dbReference>
<keyword evidence="6 10" id="KW-0406">Ion transport</keyword>
<dbReference type="GO" id="GO:0042777">
    <property type="term" value="P:proton motive force-driven plasma membrane ATP synthesis"/>
    <property type="evidence" value="ECO:0007669"/>
    <property type="project" value="UniProtKB-UniRule"/>
</dbReference>
<dbReference type="Gene3D" id="3.40.1380.10">
    <property type="match status" value="1"/>
</dbReference>
<comment type="function">
    <text evidence="1 10">Produces ATP from ADP in the presence of a proton gradient across the membrane. The gamma chain is believed to be important in regulating ATPase activity and the flow of protons through the CF(0) complex.</text>
</comment>
<evidence type="ECO:0000256" key="7">
    <source>
        <dbReference type="ARBA" id="ARBA00023136"/>
    </source>
</evidence>
<keyword evidence="7 10" id="KW-0472">Membrane</keyword>
<dbReference type="EMBL" id="VNHO01000002">
    <property type="protein sequence ID" value="TYP58795.1"/>
    <property type="molecule type" value="Genomic_DNA"/>
</dbReference>
<dbReference type="InterPro" id="IPR000131">
    <property type="entry name" value="ATP_synth_F1_gsu"/>
</dbReference>
<dbReference type="Pfam" id="PF00231">
    <property type="entry name" value="ATP-synt"/>
    <property type="match status" value="1"/>
</dbReference>
<keyword evidence="12" id="KW-1185">Reference proteome</keyword>
<evidence type="ECO:0000256" key="10">
    <source>
        <dbReference type="HAMAP-Rule" id="MF_00815"/>
    </source>
</evidence>
<protein>
    <recommendedName>
        <fullName evidence="10">ATP synthase gamma chain</fullName>
    </recommendedName>
    <alternativeName>
        <fullName evidence="10">ATP synthase F1 sector gamma subunit</fullName>
    </alternativeName>
    <alternativeName>
        <fullName evidence="10">F-ATPase gamma subunit</fullName>
    </alternativeName>
</protein>
<dbReference type="OrthoDB" id="9812769at2"/>
<dbReference type="InterPro" id="IPR035968">
    <property type="entry name" value="ATP_synth_F1_ATPase_gsu"/>
</dbReference>
<comment type="subcellular location">
    <subcellularLocation>
        <location evidence="10">Cell membrane</location>
        <topology evidence="10">Peripheral membrane protein</topology>
    </subcellularLocation>
    <subcellularLocation>
        <location evidence="2">Membrane</location>
        <topology evidence="2">Peripheral membrane protein</topology>
    </subcellularLocation>
</comment>
<keyword evidence="9 10" id="KW-0066">ATP synthesis</keyword>
<proteinExistence type="inferred from homology"/>
<dbReference type="Proteomes" id="UP000322294">
    <property type="component" value="Unassembled WGS sequence"/>
</dbReference>
<sequence>MPGLRDIRRRLGSVKNMRKITKAFHLISSARLKAAQKKLEDYGALYKSMKEIVARIPVEERESKGRPLLIVMAGDRGLAGGYNAAVLEEAAARLKEWGDAVLVTVGRKAWDYFTRQGMKPAIGLTDVAKNMSTGSFDGVVRLALDHYRQGGGVFVTYTRFSNPLSMEPVTERLLPPDKVGNENIDIAFEPDPEELMDYVAGLYLKLSLYGLYLNSYASELASRLRAMETATENADDLIEQLTLQFHRERKAVITREITEIVSGAENYLH</sequence>
<dbReference type="AlphaFoldDB" id="A0A5S5AZW1"/>
<evidence type="ECO:0000256" key="3">
    <source>
        <dbReference type="ARBA" id="ARBA00007681"/>
    </source>
</evidence>
<keyword evidence="4 10" id="KW-0813">Transport</keyword>
<dbReference type="SUPFAM" id="SSF52943">
    <property type="entry name" value="ATP synthase (F1-ATPase), gamma subunit"/>
    <property type="match status" value="1"/>
</dbReference>
<evidence type="ECO:0000313" key="12">
    <source>
        <dbReference type="Proteomes" id="UP000322294"/>
    </source>
</evidence>
<dbReference type="PANTHER" id="PTHR11693">
    <property type="entry name" value="ATP SYNTHASE GAMMA CHAIN"/>
    <property type="match status" value="1"/>
</dbReference>
<comment type="similarity">
    <text evidence="3 10">Belongs to the ATPase gamma chain family.</text>
</comment>
<dbReference type="NCBIfam" id="TIGR01146">
    <property type="entry name" value="ATPsyn_F1gamma"/>
    <property type="match status" value="1"/>
</dbReference>
<dbReference type="CDD" id="cd12151">
    <property type="entry name" value="F1-ATPase_gamma"/>
    <property type="match status" value="1"/>
</dbReference>
<dbReference type="Gene3D" id="1.10.287.80">
    <property type="entry name" value="ATP synthase, gamma subunit, helix hairpin domain"/>
    <property type="match status" value="1"/>
</dbReference>
<keyword evidence="5 10" id="KW-0375">Hydrogen ion transport</keyword>
<evidence type="ECO:0000256" key="2">
    <source>
        <dbReference type="ARBA" id="ARBA00004170"/>
    </source>
</evidence>
<evidence type="ECO:0000313" key="11">
    <source>
        <dbReference type="EMBL" id="TYP58795.1"/>
    </source>
</evidence>
<evidence type="ECO:0000256" key="8">
    <source>
        <dbReference type="ARBA" id="ARBA00023196"/>
    </source>
</evidence>
<dbReference type="PRINTS" id="PR00126">
    <property type="entry name" value="ATPASEGAMMA"/>
</dbReference>
<comment type="subunit">
    <text evidence="10">F-type ATPases have 2 components, CF(1) - the catalytic core - and CF(0) - the membrane proton channel. CF(1) has five subunits: alpha(3), beta(3), gamma(1), delta(1), epsilon(1). CF(0) has three main subunits: a, b and c.</text>
</comment>
<dbReference type="GO" id="GO:0005524">
    <property type="term" value="F:ATP binding"/>
    <property type="evidence" value="ECO:0007669"/>
    <property type="project" value="UniProtKB-UniRule"/>
</dbReference>
<dbReference type="GO" id="GO:0005886">
    <property type="term" value="C:plasma membrane"/>
    <property type="evidence" value="ECO:0007669"/>
    <property type="project" value="UniProtKB-SubCell"/>
</dbReference>
<name>A0A5S5AZW1_9FIRM</name>
<dbReference type="PANTHER" id="PTHR11693:SF22">
    <property type="entry name" value="ATP SYNTHASE SUBUNIT GAMMA, MITOCHONDRIAL"/>
    <property type="match status" value="1"/>
</dbReference>
<dbReference type="HAMAP" id="MF_00815">
    <property type="entry name" value="ATP_synth_gamma_bact"/>
    <property type="match status" value="1"/>
</dbReference>
<keyword evidence="10" id="KW-1003">Cell membrane</keyword>
<reference evidence="11 12" key="1">
    <citation type="submission" date="2019-07" db="EMBL/GenBank/DDBJ databases">
        <title>Genomic Encyclopedia of Type Strains, Phase I: the one thousand microbial genomes (KMG-I) project.</title>
        <authorList>
            <person name="Kyrpides N."/>
        </authorList>
    </citation>
    <scope>NUCLEOTIDE SEQUENCE [LARGE SCALE GENOMIC DNA]</scope>
    <source>
        <strain evidence="11 12">DSM 16647</strain>
    </source>
</reference>
<dbReference type="GO" id="GO:0046933">
    <property type="term" value="F:proton-transporting ATP synthase activity, rotational mechanism"/>
    <property type="evidence" value="ECO:0007669"/>
    <property type="project" value="UniProtKB-UniRule"/>
</dbReference>
<evidence type="ECO:0000256" key="6">
    <source>
        <dbReference type="ARBA" id="ARBA00023065"/>
    </source>
</evidence>
<keyword evidence="8 10" id="KW-0139">CF(1)</keyword>
<evidence type="ECO:0000256" key="1">
    <source>
        <dbReference type="ARBA" id="ARBA00003456"/>
    </source>
</evidence>
<dbReference type="GO" id="GO:0045259">
    <property type="term" value="C:proton-transporting ATP synthase complex"/>
    <property type="evidence" value="ECO:0007669"/>
    <property type="project" value="UniProtKB-KW"/>
</dbReference>
<evidence type="ECO:0000256" key="9">
    <source>
        <dbReference type="ARBA" id="ARBA00023310"/>
    </source>
</evidence>
<accession>A0A5S5AZW1</accession>
<evidence type="ECO:0000256" key="4">
    <source>
        <dbReference type="ARBA" id="ARBA00022448"/>
    </source>
</evidence>